<comment type="caution">
    <text evidence="7">The sequence shown here is derived from an EMBL/GenBank/DDBJ whole genome shotgun (WGS) entry which is preliminary data.</text>
</comment>
<dbReference type="InterPro" id="IPR013324">
    <property type="entry name" value="RNA_pol_sigma_r3/r4-like"/>
</dbReference>
<keyword evidence="4" id="KW-0804">Transcription</keyword>
<feature type="domain" description="RNA polymerase sigma factor 70 region 4 type 2" evidence="6">
    <location>
        <begin position="91"/>
        <end position="141"/>
    </location>
</feature>
<keyword evidence="2" id="KW-0805">Transcription regulation</keyword>
<feature type="domain" description="RNA polymerase sigma-70 region 2" evidence="5">
    <location>
        <begin position="2"/>
        <end position="62"/>
    </location>
</feature>
<dbReference type="GO" id="GO:0006352">
    <property type="term" value="P:DNA-templated transcription initiation"/>
    <property type="evidence" value="ECO:0007669"/>
    <property type="project" value="InterPro"/>
</dbReference>
<gene>
    <name evidence="7" type="ORF">SH1V18_40200</name>
</gene>
<evidence type="ECO:0000256" key="3">
    <source>
        <dbReference type="ARBA" id="ARBA00023082"/>
    </source>
</evidence>
<evidence type="ECO:0000256" key="2">
    <source>
        <dbReference type="ARBA" id="ARBA00023015"/>
    </source>
</evidence>
<proteinExistence type="inferred from homology"/>
<dbReference type="AlphaFoldDB" id="A0A9W5YCK2"/>
<accession>A0A9W5YCK2</accession>
<organism evidence="7 8">
    <name type="scientific">Vallitalea longa</name>
    <dbReference type="NCBI Taxonomy" id="2936439"/>
    <lineage>
        <taxon>Bacteria</taxon>
        <taxon>Bacillati</taxon>
        <taxon>Bacillota</taxon>
        <taxon>Clostridia</taxon>
        <taxon>Lachnospirales</taxon>
        <taxon>Vallitaleaceae</taxon>
        <taxon>Vallitalea</taxon>
    </lineage>
</organism>
<dbReference type="Pfam" id="PF08281">
    <property type="entry name" value="Sigma70_r4_2"/>
    <property type="match status" value="1"/>
</dbReference>
<dbReference type="Gene3D" id="1.10.10.10">
    <property type="entry name" value="Winged helix-like DNA-binding domain superfamily/Winged helix DNA-binding domain"/>
    <property type="match status" value="1"/>
</dbReference>
<dbReference type="Gene3D" id="1.10.1740.10">
    <property type="match status" value="1"/>
</dbReference>
<reference evidence="7" key="1">
    <citation type="submission" date="2022-06" db="EMBL/GenBank/DDBJ databases">
        <title>Vallitalea longa sp. nov., an anaerobic bacterium isolated from marine sediment.</title>
        <authorList>
            <person name="Hirano S."/>
            <person name="Terahara T."/>
            <person name="Mori K."/>
            <person name="Hamada M."/>
            <person name="Matsumoto R."/>
            <person name="Kobayashi T."/>
        </authorList>
    </citation>
    <scope>NUCLEOTIDE SEQUENCE</scope>
    <source>
        <strain evidence="7">SH18-1</strain>
    </source>
</reference>
<dbReference type="InterPro" id="IPR013249">
    <property type="entry name" value="RNA_pol_sigma70_r4_t2"/>
</dbReference>
<evidence type="ECO:0000259" key="6">
    <source>
        <dbReference type="Pfam" id="PF08281"/>
    </source>
</evidence>
<evidence type="ECO:0000313" key="7">
    <source>
        <dbReference type="EMBL" id="GKX31540.1"/>
    </source>
</evidence>
<evidence type="ECO:0008006" key="9">
    <source>
        <dbReference type="Google" id="ProtNLM"/>
    </source>
</evidence>
<dbReference type="Proteomes" id="UP001144256">
    <property type="component" value="Unassembled WGS sequence"/>
</dbReference>
<protein>
    <recommendedName>
        <fullName evidence="9">RNA polymerase sigma factor</fullName>
    </recommendedName>
</protein>
<dbReference type="CDD" id="cd06171">
    <property type="entry name" value="Sigma70_r4"/>
    <property type="match status" value="1"/>
</dbReference>
<dbReference type="InterPro" id="IPR014284">
    <property type="entry name" value="RNA_pol_sigma-70_dom"/>
</dbReference>
<dbReference type="GO" id="GO:0003677">
    <property type="term" value="F:DNA binding"/>
    <property type="evidence" value="ECO:0007669"/>
    <property type="project" value="InterPro"/>
</dbReference>
<dbReference type="EMBL" id="BRLB01000018">
    <property type="protein sequence ID" value="GKX31540.1"/>
    <property type="molecule type" value="Genomic_DNA"/>
</dbReference>
<sequence length="152" mass="18197">MYRQAYHILKDPQLAEDAVQDAFLNIFRNFSTIKYKQVCPYSKSYFIQTVKNRSIDLYRVKTKRRIISYDELENSLIDGLADIERTIKIKEVKKCLKKLPINYQSILIMKYYYGHTYKEISSLLNISDSNVKKRIIRAKKKYKNILQEEQLL</sequence>
<dbReference type="SUPFAM" id="SSF88946">
    <property type="entry name" value="Sigma2 domain of RNA polymerase sigma factors"/>
    <property type="match status" value="1"/>
</dbReference>
<keyword evidence="3" id="KW-0731">Sigma factor</keyword>
<dbReference type="GO" id="GO:0016987">
    <property type="term" value="F:sigma factor activity"/>
    <property type="evidence" value="ECO:0007669"/>
    <property type="project" value="UniProtKB-KW"/>
</dbReference>
<evidence type="ECO:0000259" key="5">
    <source>
        <dbReference type="Pfam" id="PF04542"/>
    </source>
</evidence>
<dbReference type="InterPro" id="IPR007627">
    <property type="entry name" value="RNA_pol_sigma70_r2"/>
</dbReference>
<evidence type="ECO:0000256" key="4">
    <source>
        <dbReference type="ARBA" id="ARBA00023163"/>
    </source>
</evidence>
<evidence type="ECO:0000313" key="8">
    <source>
        <dbReference type="Proteomes" id="UP001144256"/>
    </source>
</evidence>
<name>A0A9W5YCK2_9FIRM</name>
<dbReference type="SUPFAM" id="SSF88659">
    <property type="entry name" value="Sigma3 and sigma4 domains of RNA polymerase sigma factors"/>
    <property type="match status" value="1"/>
</dbReference>
<dbReference type="PANTHER" id="PTHR43133">
    <property type="entry name" value="RNA POLYMERASE ECF-TYPE SIGMA FACTO"/>
    <property type="match status" value="1"/>
</dbReference>
<comment type="similarity">
    <text evidence="1">Belongs to the sigma-70 factor family. ECF subfamily.</text>
</comment>
<dbReference type="Pfam" id="PF04542">
    <property type="entry name" value="Sigma70_r2"/>
    <property type="match status" value="1"/>
</dbReference>
<dbReference type="InterPro" id="IPR039425">
    <property type="entry name" value="RNA_pol_sigma-70-like"/>
</dbReference>
<evidence type="ECO:0000256" key="1">
    <source>
        <dbReference type="ARBA" id="ARBA00010641"/>
    </source>
</evidence>
<dbReference type="PANTHER" id="PTHR43133:SF60">
    <property type="entry name" value="RNA POLYMERASE SIGMA FACTOR SIGV"/>
    <property type="match status" value="1"/>
</dbReference>
<keyword evidence="8" id="KW-1185">Reference proteome</keyword>
<dbReference type="InterPro" id="IPR013325">
    <property type="entry name" value="RNA_pol_sigma_r2"/>
</dbReference>
<dbReference type="NCBIfam" id="TIGR02937">
    <property type="entry name" value="sigma70-ECF"/>
    <property type="match status" value="1"/>
</dbReference>
<dbReference type="InterPro" id="IPR036388">
    <property type="entry name" value="WH-like_DNA-bd_sf"/>
</dbReference>